<comment type="caution">
    <text evidence="4">The sequence shown here is derived from an EMBL/GenBank/DDBJ whole genome shotgun (WGS) entry which is preliminary data.</text>
</comment>
<evidence type="ECO:0000259" key="3">
    <source>
        <dbReference type="PROSITE" id="PS50075"/>
    </source>
</evidence>
<dbReference type="PROSITE" id="PS50075">
    <property type="entry name" value="CARRIER"/>
    <property type="match status" value="1"/>
</dbReference>
<dbReference type="PROSITE" id="PS00012">
    <property type="entry name" value="PHOSPHOPANTETHEINE"/>
    <property type="match status" value="1"/>
</dbReference>
<evidence type="ECO:0000313" key="5">
    <source>
        <dbReference type="Proteomes" id="UP001248134"/>
    </source>
</evidence>
<proteinExistence type="predicted"/>
<dbReference type="Proteomes" id="UP001248134">
    <property type="component" value="Unassembled WGS sequence"/>
</dbReference>
<dbReference type="AlphaFoldDB" id="A0AAJ3V5T0"/>
<dbReference type="Gene3D" id="1.10.1200.10">
    <property type="entry name" value="ACP-like"/>
    <property type="match status" value="1"/>
</dbReference>
<evidence type="ECO:0000313" key="4">
    <source>
        <dbReference type="EMBL" id="MDR4329681.1"/>
    </source>
</evidence>
<feature type="domain" description="Carrier" evidence="3">
    <location>
        <begin position="11"/>
        <end position="87"/>
    </location>
</feature>
<name>A0AAJ3V5T0_9BACI</name>
<keyword evidence="2" id="KW-0597">Phosphoprotein</keyword>
<dbReference type="InterPro" id="IPR006162">
    <property type="entry name" value="Ppantetheine_attach_site"/>
</dbReference>
<evidence type="ECO:0000256" key="2">
    <source>
        <dbReference type="ARBA" id="ARBA00022553"/>
    </source>
</evidence>
<dbReference type="InterPro" id="IPR009081">
    <property type="entry name" value="PP-bd_ACP"/>
</dbReference>
<dbReference type="Pfam" id="PF00550">
    <property type="entry name" value="PP-binding"/>
    <property type="match status" value="1"/>
</dbReference>
<keyword evidence="1" id="KW-0596">Phosphopantetheine</keyword>
<gene>
    <name evidence="4" type="ORF">FOS08_28900</name>
</gene>
<protein>
    <submittedName>
        <fullName evidence="4">Acyl carrier protein</fullName>
    </submittedName>
</protein>
<accession>A0AAJ3V5T0</accession>
<evidence type="ECO:0000256" key="1">
    <source>
        <dbReference type="ARBA" id="ARBA00022450"/>
    </source>
</evidence>
<sequence length="89" mass="10427">MNYKNIGGIYMSEQNIKEILRNIILEITEVEDLKDDENFVEDLGVDSMMTIEIVARIEKAFKIEVPESYLTQFTDLNQTYISVKEIMMK</sequence>
<reference evidence="4" key="1">
    <citation type="submission" date="2019-07" db="EMBL/GenBank/DDBJ databases">
        <title>Phylogenomic Reclassification of ATCC Bacillus Strains and Various Taxa within the Genus Bacillus.</title>
        <authorList>
            <person name="Riojas M.A."/>
            <person name="Frank A.M."/>
            <person name="Fenn S.L."/>
            <person name="King S.P."/>
            <person name="Brower S.M."/>
            <person name="Hazbon M.H."/>
        </authorList>
    </citation>
    <scope>NUCLEOTIDE SEQUENCE</scope>
    <source>
        <strain evidence="4">NR-12239</strain>
    </source>
</reference>
<dbReference type="InterPro" id="IPR036736">
    <property type="entry name" value="ACP-like_sf"/>
</dbReference>
<dbReference type="SUPFAM" id="SSF47336">
    <property type="entry name" value="ACP-like"/>
    <property type="match status" value="1"/>
</dbReference>
<organism evidence="4 5">
    <name type="scientific">Bacillus pseudomycoides</name>
    <dbReference type="NCBI Taxonomy" id="64104"/>
    <lineage>
        <taxon>Bacteria</taxon>
        <taxon>Bacillati</taxon>
        <taxon>Bacillota</taxon>
        <taxon>Bacilli</taxon>
        <taxon>Bacillales</taxon>
        <taxon>Bacillaceae</taxon>
        <taxon>Bacillus</taxon>
        <taxon>Bacillus cereus group</taxon>
    </lineage>
</organism>
<dbReference type="EMBL" id="VLYX01000089">
    <property type="protein sequence ID" value="MDR4329681.1"/>
    <property type="molecule type" value="Genomic_DNA"/>
</dbReference>